<accession>A0ACB8AK49</accession>
<organism evidence="1 2">
    <name type="scientific">Hygrophoropsis aurantiaca</name>
    <dbReference type="NCBI Taxonomy" id="72124"/>
    <lineage>
        <taxon>Eukaryota</taxon>
        <taxon>Fungi</taxon>
        <taxon>Dikarya</taxon>
        <taxon>Basidiomycota</taxon>
        <taxon>Agaricomycotina</taxon>
        <taxon>Agaricomycetes</taxon>
        <taxon>Agaricomycetidae</taxon>
        <taxon>Boletales</taxon>
        <taxon>Coniophorineae</taxon>
        <taxon>Hygrophoropsidaceae</taxon>
        <taxon>Hygrophoropsis</taxon>
    </lineage>
</organism>
<sequence>MAPARSERNRKPYARPRASDAAWVHDRAPLTSVPAQKHNPVVNGNTLNTRLVVSNLHYEVTPKDLMSIFGQIGTLVREPLIRYDRSGRSSGVAIVFFETSADATRAKNQFDGILAKGQPMEIAFDNTPPRRVRSTSMPGLSTSSLLSRIEKPSLAERLAGSNDEKRSHGGLVFYPFERPQGTSRVVRSGPARTRGAPRSKVAAPKAKAARPARAQPKTAEELDKELDVFMGDDKTASGKESASEVVAATVEDVEMA</sequence>
<dbReference type="Proteomes" id="UP000790377">
    <property type="component" value="Unassembled WGS sequence"/>
</dbReference>
<reference evidence="1" key="1">
    <citation type="journal article" date="2021" name="New Phytol.">
        <title>Evolutionary innovations through gain and loss of genes in the ectomycorrhizal Boletales.</title>
        <authorList>
            <person name="Wu G."/>
            <person name="Miyauchi S."/>
            <person name="Morin E."/>
            <person name="Kuo A."/>
            <person name="Drula E."/>
            <person name="Varga T."/>
            <person name="Kohler A."/>
            <person name="Feng B."/>
            <person name="Cao Y."/>
            <person name="Lipzen A."/>
            <person name="Daum C."/>
            <person name="Hundley H."/>
            <person name="Pangilinan J."/>
            <person name="Johnson J."/>
            <person name="Barry K."/>
            <person name="LaButti K."/>
            <person name="Ng V."/>
            <person name="Ahrendt S."/>
            <person name="Min B."/>
            <person name="Choi I.G."/>
            <person name="Park H."/>
            <person name="Plett J.M."/>
            <person name="Magnuson J."/>
            <person name="Spatafora J.W."/>
            <person name="Nagy L.G."/>
            <person name="Henrissat B."/>
            <person name="Grigoriev I.V."/>
            <person name="Yang Z.L."/>
            <person name="Xu J."/>
            <person name="Martin F.M."/>
        </authorList>
    </citation>
    <scope>NUCLEOTIDE SEQUENCE</scope>
    <source>
        <strain evidence="1">ATCC 28755</strain>
    </source>
</reference>
<keyword evidence="2" id="KW-1185">Reference proteome</keyword>
<protein>
    <submittedName>
        <fullName evidence="1">Uncharacterized protein</fullName>
    </submittedName>
</protein>
<name>A0ACB8AK49_9AGAM</name>
<dbReference type="EMBL" id="MU267633">
    <property type="protein sequence ID" value="KAH7913321.1"/>
    <property type="molecule type" value="Genomic_DNA"/>
</dbReference>
<evidence type="ECO:0000313" key="2">
    <source>
        <dbReference type="Proteomes" id="UP000790377"/>
    </source>
</evidence>
<gene>
    <name evidence="1" type="ORF">BJ138DRAFT_1002621</name>
</gene>
<comment type="caution">
    <text evidence="1">The sequence shown here is derived from an EMBL/GenBank/DDBJ whole genome shotgun (WGS) entry which is preliminary data.</text>
</comment>
<evidence type="ECO:0000313" key="1">
    <source>
        <dbReference type="EMBL" id="KAH7913321.1"/>
    </source>
</evidence>
<proteinExistence type="predicted"/>